<keyword evidence="2" id="KW-1185">Reference proteome</keyword>
<dbReference type="EMBL" id="BLIY01000002">
    <property type="protein sequence ID" value="GFE52780.1"/>
    <property type="molecule type" value="Genomic_DNA"/>
</dbReference>
<accession>A0A9W5T7Q9</accession>
<comment type="caution">
    <text evidence="1">The sequence shown here is derived from an EMBL/GenBank/DDBJ whole genome shotgun (WGS) entry which is preliminary data.</text>
</comment>
<organism evidence="1 2">
    <name type="scientific">Babesia ovis</name>
    <dbReference type="NCBI Taxonomy" id="5869"/>
    <lineage>
        <taxon>Eukaryota</taxon>
        <taxon>Sar</taxon>
        <taxon>Alveolata</taxon>
        <taxon>Apicomplexa</taxon>
        <taxon>Aconoidasida</taxon>
        <taxon>Piroplasmida</taxon>
        <taxon>Babesiidae</taxon>
        <taxon>Babesia</taxon>
    </lineage>
</organism>
<name>A0A9W5T7Q9_BABOV</name>
<reference evidence="1" key="1">
    <citation type="submission" date="2019-12" db="EMBL/GenBank/DDBJ databases">
        <title>Genome sequence of Babesia ovis.</title>
        <authorList>
            <person name="Yamagishi J."/>
            <person name="Sevinc F."/>
            <person name="Xuan X."/>
        </authorList>
    </citation>
    <scope>NUCLEOTIDE SEQUENCE</scope>
    <source>
        <strain evidence="1">Selcuk</strain>
    </source>
</reference>
<proteinExistence type="predicted"/>
<dbReference type="AlphaFoldDB" id="A0A9W5T7Q9"/>
<sequence length="251" mass="25536">MHATEARLMPTNAGTWPAESVFSVSVSISPKSSLGTAAVALIAARAAAAASVSFFKSPVRLASRGPASPVASVLVLSIRSPLFLEIGSPSDKGVPVAVTIGPGISKPVGSCNDPFGKVLVTLPSALVAEDKSLAWAKSALFSSSCFLILTSLAPSSNSSETLPTLVPSRVFKTLGITVLYIVMINLPPSCPPFKMYSPVVASIPFSLDGATSLSSSSVDSSALESFDGVSSLLSPNVSTILSSSSIDSSSE</sequence>
<protein>
    <submittedName>
        <fullName evidence="1">Diguanylate cyclase, putative</fullName>
    </submittedName>
</protein>
<evidence type="ECO:0000313" key="2">
    <source>
        <dbReference type="Proteomes" id="UP001057455"/>
    </source>
</evidence>
<evidence type="ECO:0000313" key="1">
    <source>
        <dbReference type="EMBL" id="GFE52780.1"/>
    </source>
</evidence>
<gene>
    <name evidence="1" type="ORF">BaOVIS_001840</name>
</gene>
<dbReference type="Proteomes" id="UP001057455">
    <property type="component" value="Unassembled WGS sequence"/>
</dbReference>